<evidence type="ECO:0000313" key="2">
    <source>
        <dbReference type="EMBL" id="KAF3809590.1"/>
    </source>
</evidence>
<reference evidence="2" key="2">
    <citation type="submission" date="2020-03" db="EMBL/GenBank/DDBJ databases">
        <authorList>
            <person name="Fu F.-F."/>
            <person name="Chen J."/>
        </authorList>
    </citation>
    <scope>NUCLEOTIDE SEQUENCE</scope>
    <source>
        <strain evidence="2">Lc1</strain>
    </source>
</reference>
<protein>
    <recommendedName>
        <fullName evidence="1">Heterokaryon incompatibility domain-containing protein</fullName>
    </recommendedName>
</protein>
<dbReference type="Pfam" id="PF06985">
    <property type="entry name" value="HET"/>
    <property type="match status" value="1"/>
</dbReference>
<dbReference type="AlphaFoldDB" id="A0A8H4CT02"/>
<gene>
    <name evidence="2" type="ORF">GCG54_00012876</name>
</gene>
<dbReference type="EMBL" id="WVTB01000016">
    <property type="protein sequence ID" value="KAF3809590.1"/>
    <property type="molecule type" value="Genomic_DNA"/>
</dbReference>
<feature type="domain" description="Heterokaryon incompatibility" evidence="1">
    <location>
        <begin position="52"/>
        <end position="188"/>
    </location>
</feature>
<dbReference type="GeneID" id="69019994"/>
<organism evidence="2 3">
    <name type="scientific">Colletotrichum gloeosporioides</name>
    <name type="common">Anthracnose fungus</name>
    <name type="synonym">Glomerella cingulata</name>
    <dbReference type="NCBI Taxonomy" id="474922"/>
    <lineage>
        <taxon>Eukaryota</taxon>
        <taxon>Fungi</taxon>
        <taxon>Dikarya</taxon>
        <taxon>Ascomycota</taxon>
        <taxon>Pezizomycotina</taxon>
        <taxon>Sordariomycetes</taxon>
        <taxon>Hypocreomycetidae</taxon>
        <taxon>Glomerellales</taxon>
        <taxon>Glomerellaceae</taxon>
        <taxon>Colletotrichum</taxon>
        <taxon>Colletotrichum gloeosporioides species complex</taxon>
    </lineage>
</organism>
<evidence type="ECO:0000259" key="1">
    <source>
        <dbReference type="Pfam" id="PF06985"/>
    </source>
</evidence>
<reference evidence="2" key="1">
    <citation type="journal article" date="2020" name="Phytopathology">
        <title>Genome sequence and comparative analysis of Colletotrichum gloeosporioides isolated from Liriodendron leaves.</title>
        <authorList>
            <person name="Fu F.F."/>
            <person name="Hao Z."/>
            <person name="Wang P."/>
            <person name="Lu Y."/>
            <person name="Xue L.J."/>
            <person name="Wei G."/>
            <person name="Tian Y."/>
            <person name="Baishi H."/>
            <person name="Xu H."/>
            <person name="Shi J."/>
            <person name="Cheng T."/>
            <person name="Wang G."/>
            <person name="Yi Y."/>
            <person name="Chen J."/>
        </authorList>
    </citation>
    <scope>NUCLEOTIDE SEQUENCE</scope>
    <source>
        <strain evidence="2">Lc1</strain>
    </source>
</reference>
<dbReference type="PANTHER" id="PTHR24148:SF80">
    <property type="entry name" value="HETEROKARYON INCOMPATIBILITY DOMAIN-CONTAINING PROTEIN"/>
    <property type="match status" value="1"/>
</dbReference>
<evidence type="ECO:0000313" key="3">
    <source>
        <dbReference type="Proteomes" id="UP000613401"/>
    </source>
</evidence>
<keyword evidence="3" id="KW-1185">Reference proteome</keyword>
<dbReference type="Proteomes" id="UP000613401">
    <property type="component" value="Unassembled WGS sequence"/>
</dbReference>
<accession>A0A8H4CT02</accession>
<dbReference type="InterPro" id="IPR010730">
    <property type="entry name" value="HET"/>
</dbReference>
<comment type="caution">
    <text evidence="2">The sequence shown here is derived from an EMBL/GenBank/DDBJ whole genome shotgun (WGS) entry which is preliminary data.</text>
</comment>
<dbReference type="RefSeq" id="XP_045268749.1">
    <property type="nucleotide sequence ID" value="XM_045412743.1"/>
</dbReference>
<dbReference type="InterPro" id="IPR052895">
    <property type="entry name" value="HetReg/Transcr_Mod"/>
</dbReference>
<sequence>MSQTSPMDYEYAALPTDRHIRVIHLLPAATPEAPLHCYIREVHIDDDEGLYFEAISYTWGTPTFDHTLHLNRQDTVFNITSSLSNALRCFRLRDRPRFLWADAVCINQNDKREKSSQIPLMADIYRRANSVLVWLGDANDAETAMRVLSRMSRSIGPELDTNEKAAIISSLDILLQRPWFSRRWIIQEIVRNHDVSMHCGSSSLSWTRLIAILARLGTDTGTTNQQAVDALTQMRNLWRRTVLLEDTKVGHTLLENMHTFSHFGCADDRDRLFALAALSSDVSMAKEPRYPKRNIYVDPVGLEYLAQPKPHERLFRVVPDYSKSTEDIYIEFAAEVARNGLFSWLLCRTWHQQYSEKLPAWAPDWRAEATGTPHFVKELLKGYSRREDWASRGLPMMADWPKTRLQGSTLRLRSFSVLHPGIRVTSRSWETPRNVASLEIQWRSQALNFDTGTDVLEWVESFTHSISNFLKSVKQSPFDDFDVHDASFSLFSHLLGYGSNATYWCDDKASVTEKMKAHGVNTEGSTFCVLNGGYFVILSQGGDENQETFLAYTPADIDMKHDIIIRPENSLSLAMRSVKVRVRPVALSLIMREQNGQYPTPPWTDCPLGHLTNIFTLRGQALMVGIQKLSVRRSGREEWAQKSYYDLDLA</sequence>
<proteinExistence type="predicted"/>
<name>A0A8H4CT02_COLGL</name>
<dbReference type="PANTHER" id="PTHR24148">
    <property type="entry name" value="ANKYRIN REPEAT DOMAIN-CONTAINING PROTEIN 39 HOMOLOG-RELATED"/>
    <property type="match status" value="1"/>
</dbReference>